<protein>
    <recommendedName>
        <fullName evidence="2">Bacterial type II secretion system protein E domain-containing protein</fullName>
    </recommendedName>
</protein>
<dbReference type="Gene3D" id="3.30.450.380">
    <property type="match status" value="1"/>
</dbReference>
<comment type="similarity">
    <text evidence="1">Belongs to the GSP E family.</text>
</comment>
<dbReference type="InterPro" id="IPR001482">
    <property type="entry name" value="T2SS/T4SS_dom"/>
</dbReference>
<dbReference type="CDD" id="cd01130">
    <property type="entry name" value="VirB11-like_ATPase"/>
    <property type="match status" value="1"/>
</dbReference>
<dbReference type="EMBL" id="MWMI01000001">
    <property type="protein sequence ID" value="RIB35489.1"/>
    <property type="molecule type" value="Genomic_DNA"/>
</dbReference>
<dbReference type="InterPro" id="IPR027417">
    <property type="entry name" value="P-loop_NTPase"/>
</dbReference>
<evidence type="ECO:0000313" key="3">
    <source>
        <dbReference type="EMBL" id="RIB35489.1"/>
    </source>
</evidence>
<gene>
    <name evidence="3" type="ORF">BXU00_00010</name>
</gene>
<evidence type="ECO:0000313" key="4">
    <source>
        <dbReference type="Proteomes" id="UP000266622"/>
    </source>
</evidence>
<dbReference type="PANTHER" id="PTHR30486">
    <property type="entry name" value="TWITCHING MOTILITY PROTEIN PILT"/>
    <property type="match status" value="1"/>
</dbReference>
<dbReference type="Pfam" id="PF00437">
    <property type="entry name" value="T2SSE"/>
    <property type="match status" value="1"/>
</dbReference>
<feature type="domain" description="Bacterial type II secretion system protein E" evidence="2">
    <location>
        <begin position="178"/>
        <end position="374"/>
    </location>
</feature>
<evidence type="ECO:0000256" key="1">
    <source>
        <dbReference type="ARBA" id="ARBA00006611"/>
    </source>
</evidence>
<dbReference type="Gene3D" id="3.40.50.300">
    <property type="entry name" value="P-loop containing nucleotide triphosphate hydrolases"/>
    <property type="match status" value="1"/>
</dbReference>
<sequence length="499" mass="58028">MMIKLNVKPDISSIDIPERIEETNIIYPLIEPFAYAKIYYEPKKSSIYYKVLEPSLSDSEKKLLRVLEEGIKELLFVKLSEIEDYRKVIGYLERLYNTLLKELSIKLSRKSYEKIFYYIFRDIYGYGKIEPLMRDPFIEDISCTGVGAPIYVIHRYFGNLETNITYESEDEILNTIEKFALRSKKYISYSEPLLDATLPDGSRVNATYSREITTRGPTFTIRKFKENPWTPIDLIRLGTSSPEILAFLWMAIEYKRNIIIIGGTSSGKTTFLNAISMFIPPNSKIVSIEDTREIKLYHKNWIPATVKYSSDKSKEIDMFILLKEAMRQNPDYLIVGEVRGIEAYVMFQAMASGHAALSTMHAESPESLIYRLTTPPINLSKSLVKLLDVSVTMAHYVSIGKNKRIVKRVDEIIDESKYNPIFFWDPSENIFKTSNVSYVFSKIQNEYGVPYDRLIKEFDVRRKLLTILSYYKISPETFSKIISLYYLRKDYILSYFGIS</sequence>
<dbReference type="SUPFAM" id="SSF52540">
    <property type="entry name" value="P-loop containing nucleoside triphosphate hydrolases"/>
    <property type="match status" value="1"/>
</dbReference>
<name>A0A397WPR0_9ARCH</name>
<accession>A0A397WPR0</accession>
<reference evidence="3 4" key="1">
    <citation type="journal article" date="2018" name="Syst. Appl. Microbiol.">
        <title>A new symbiotic nanoarchaeote (Candidatus Nanoclepta minutus) and its host (Zestosphaera tikiterensis gen. nov., sp. nov.) from a New Zealand hot spring.</title>
        <authorList>
            <person name="St John E."/>
            <person name="Liu Y."/>
            <person name="Podar M."/>
            <person name="Stott M.B."/>
            <person name="Meneghin J."/>
            <person name="Chen Z."/>
            <person name="Lagutin K."/>
            <person name="Mitchell K."/>
            <person name="Reysenbach A.L."/>
        </authorList>
    </citation>
    <scope>NUCLEOTIDE SEQUENCE [LARGE SCALE GENOMIC DNA]</scope>
    <source>
        <strain evidence="3">NZ3</strain>
    </source>
</reference>
<dbReference type="GO" id="GO:0016887">
    <property type="term" value="F:ATP hydrolysis activity"/>
    <property type="evidence" value="ECO:0007669"/>
    <property type="project" value="InterPro"/>
</dbReference>
<comment type="caution">
    <text evidence="3">The sequence shown here is derived from an EMBL/GenBank/DDBJ whole genome shotgun (WGS) entry which is preliminary data.</text>
</comment>
<proteinExistence type="inferred from homology"/>
<dbReference type="Proteomes" id="UP000266622">
    <property type="component" value="Unassembled WGS sequence"/>
</dbReference>
<dbReference type="InterPro" id="IPR050921">
    <property type="entry name" value="T4SS_GSP_E_ATPase"/>
</dbReference>
<dbReference type="PANTHER" id="PTHR30486:SF6">
    <property type="entry name" value="TYPE IV PILUS RETRACTATION ATPASE PILT"/>
    <property type="match status" value="1"/>
</dbReference>
<evidence type="ECO:0000259" key="2">
    <source>
        <dbReference type="Pfam" id="PF00437"/>
    </source>
</evidence>
<dbReference type="AlphaFoldDB" id="A0A397WPR0"/>
<organism evidence="3 4">
    <name type="scientific">Candidatus Nanoclepta minutus</name>
    <dbReference type="NCBI Taxonomy" id="1940235"/>
    <lineage>
        <taxon>Archaea</taxon>
        <taxon>Nanobdellota</taxon>
        <taxon>Candidatus Nanoclepta</taxon>
    </lineage>
</organism>